<evidence type="ECO:0000256" key="1">
    <source>
        <dbReference type="SAM" id="SignalP"/>
    </source>
</evidence>
<gene>
    <name evidence="3" type="ORF">SAMN04488109_5943</name>
</gene>
<dbReference type="AlphaFoldDB" id="A0A1M5WRT4"/>
<dbReference type="RefSeq" id="WP_084138469.1">
    <property type="nucleotide sequence ID" value="NZ_FQWQ01000005.1"/>
</dbReference>
<reference evidence="3 4" key="1">
    <citation type="submission" date="2016-11" db="EMBL/GenBank/DDBJ databases">
        <authorList>
            <person name="Jaros S."/>
            <person name="Januszkiewicz K."/>
            <person name="Wedrychowicz H."/>
        </authorList>
    </citation>
    <scope>NUCLEOTIDE SEQUENCE [LARGE SCALE GENOMIC DNA]</scope>
    <source>
        <strain evidence="3 4">DSM 24574</strain>
    </source>
</reference>
<dbReference type="Gene3D" id="3.40.50.1820">
    <property type="entry name" value="alpha/beta hydrolase"/>
    <property type="match status" value="1"/>
</dbReference>
<dbReference type="PANTHER" id="PTHR46331">
    <property type="entry name" value="VALACYCLOVIR HYDROLASE"/>
    <property type="match status" value="1"/>
</dbReference>
<organism evidence="3 4">
    <name type="scientific">Chryseolinea serpens</name>
    <dbReference type="NCBI Taxonomy" id="947013"/>
    <lineage>
        <taxon>Bacteria</taxon>
        <taxon>Pseudomonadati</taxon>
        <taxon>Bacteroidota</taxon>
        <taxon>Cytophagia</taxon>
        <taxon>Cytophagales</taxon>
        <taxon>Fulvivirgaceae</taxon>
        <taxon>Chryseolinea</taxon>
    </lineage>
</organism>
<feature type="domain" description="AB hydrolase-1" evidence="2">
    <location>
        <begin position="58"/>
        <end position="182"/>
    </location>
</feature>
<protein>
    <submittedName>
        <fullName evidence="3">Pimeloyl-ACP methyl ester carboxylesterase</fullName>
    </submittedName>
</protein>
<proteinExistence type="predicted"/>
<evidence type="ECO:0000313" key="3">
    <source>
        <dbReference type="EMBL" id="SHH90141.1"/>
    </source>
</evidence>
<keyword evidence="1" id="KW-0732">Signal</keyword>
<dbReference type="PANTHER" id="PTHR46331:SF2">
    <property type="entry name" value="VALACYCLOVIR HYDROLASE"/>
    <property type="match status" value="1"/>
</dbReference>
<accession>A0A1M5WRT4</accession>
<dbReference type="InterPro" id="IPR000073">
    <property type="entry name" value="AB_hydrolase_1"/>
</dbReference>
<dbReference type="Proteomes" id="UP000184212">
    <property type="component" value="Unassembled WGS sequence"/>
</dbReference>
<dbReference type="PRINTS" id="PR00111">
    <property type="entry name" value="ABHYDROLASE"/>
</dbReference>
<dbReference type="InterPro" id="IPR029058">
    <property type="entry name" value="AB_hydrolase_fold"/>
</dbReference>
<sequence>MKPIKKHLFLLSACCLFFSSFLSLAQTAPAGASKTLKSSGYAPVNGLKMYYEIHGEGKPVVLLHGAFMNIDMNWGEMIPELAKTHQVIAVEMQGHGRTTDANRDFAYPQLADDVAGLMKYIKVDSADIIGYSLGGTVAFALAIRHPHVVNRLVVISSVFKMDGWIKSARDLFPTFKPEFFENTPLKTEYDRLSPDKTHWKEFVTKLIKADNTPFDLGANNIKAIKSPLLLIKGDNDGVSMEHTAEIYSLFDGGVFGDIAGLPPSQLAILPGMTHVTLMMQTQKLVSIIDPYLDRTAKKVQPH</sequence>
<feature type="signal peptide" evidence="1">
    <location>
        <begin position="1"/>
        <end position="25"/>
    </location>
</feature>
<dbReference type="SUPFAM" id="SSF53474">
    <property type="entry name" value="alpha/beta-Hydrolases"/>
    <property type="match status" value="1"/>
</dbReference>
<evidence type="ECO:0000313" key="4">
    <source>
        <dbReference type="Proteomes" id="UP000184212"/>
    </source>
</evidence>
<name>A0A1M5WRT4_9BACT</name>
<dbReference type="STRING" id="947013.SAMN04488109_5943"/>
<dbReference type="OrthoDB" id="2247630at2"/>
<feature type="chain" id="PRO_5013382295" evidence="1">
    <location>
        <begin position="26"/>
        <end position="302"/>
    </location>
</feature>
<evidence type="ECO:0000259" key="2">
    <source>
        <dbReference type="Pfam" id="PF00561"/>
    </source>
</evidence>
<dbReference type="GO" id="GO:0017171">
    <property type="term" value="F:serine hydrolase activity"/>
    <property type="evidence" value="ECO:0007669"/>
    <property type="project" value="TreeGrafter"/>
</dbReference>
<dbReference type="Pfam" id="PF00561">
    <property type="entry name" value="Abhydrolase_1"/>
    <property type="match status" value="1"/>
</dbReference>
<keyword evidence="4" id="KW-1185">Reference proteome</keyword>
<dbReference type="EMBL" id="FQWQ01000005">
    <property type="protein sequence ID" value="SHH90141.1"/>
    <property type="molecule type" value="Genomic_DNA"/>
</dbReference>